<dbReference type="InterPro" id="IPR001848">
    <property type="entry name" value="Ribosomal_uS10"/>
</dbReference>
<comment type="subcellular location">
    <subcellularLocation>
        <location evidence="1">Mitochondrion inner membrane</location>
        <topology evidence="1">Single-pass membrane protein</topology>
    </subcellularLocation>
</comment>
<feature type="region of interest" description="Disordered" evidence="18">
    <location>
        <begin position="998"/>
        <end position="1039"/>
    </location>
</feature>
<evidence type="ECO:0000256" key="1">
    <source>
        <dbReference type="ARBA" id="ARBA00004434"/>
    </source>
</evidence>
<name>A0AAD9I6Q2_9PEZI</name>
<dbReference type="Proteomes" id="UP001217918">
    <property type="component" value="Unassembled WGS sequence"/>
</dbReference>
<feature type="domain" description="BCS1 N-terminal" evidence="20">
    <location>
        <begin position="688"/>
        <end position="897"/>
    </location>
</feature>
<feature type="compositionally biased region" description="Polar residues" evidence="18">
    <location>
        <begin position="34"/>
        <end position="61"/>
    </location>
</feature>
<dbReference type="Gene3D" id="1.10.240.10">
    <property type="entry name" value="Tyrosyl-Transfer RNA Synthetase"/>
    <property type="match status" value="1"/>
</dbReference>
<evidence type="ECO:0000313" key="23">
    <source>
        <dbReference type="Proteomes" id="UP001217918"/>
    </source>
</evidence>
<dbReference type="SUPFAM" id="SSF54999">
    <property type="entry name" value="Ribosomal protein S10"/>
    <property type="match status" value="1"/>
</dbReference>
<dbReference type="InterPro" id="IPR002305">
    <property type="entry name" value="aa-tRNA-synth_Ic"/>
</dbReference>
<dbReference type="Pfam" id="PF25426">
    <property type="entry name" value="AAA_lid_BCS1"/>
    <property type="match status" value="1"/>
</dbReference>
<gene>
    <name evidence="22" type="ORF">P8C59_006559</name>
</gene>
<dbReference type="InterPro" id="IPR014851">
    <property type="entry name" value="BCS1_N"/>
</dbReference>
<dbReference type="PRINTS" id="PR01039">
    <property type="entry name" value="TRNASYNTHTRP"/>
</dbReference>
<keyword evidence="11" id="KW-0689">Ribosomal protein</keyword>
<dbReference type="InterPro" id="IPR036838">
    <property type="entry name" value="Ribosomal_uS10_dom_sf"/>
</dbReference>
<feature type="compositionally biased region" description="Low complexity" evidence="18">
    <location>
        <begin position="1200"/>
        <end position="1210"/>
    </location>
</feature>
<accession>A0AAD9I6Q2</accession>
<evidence type="ECO:0000256" key="10">
    <source>
        <dbReference type="ARBA" id="ARBA00022917"/>
    </source>
</evidence>
<dbReference type="InterPro" id="IPR003959">
    <property type="entry name" value="ATPase_AAA_core"/>
</dbReference>
<dbReference type="EC" id="6.1.1.2" evidence="4"/>
<dbReference type="InterPro" id="IPR002306">
    <property type="entry name" value="Trp-tRNA-ligase"/>
</dbReference>
<evidence type="ECO:0000256" key="3">
    <source>
        <dbReference type="ARBA" id="ARBA00007102"/>
    </source>
</evidence>
<evidence type="ECO:0000256" key="6">
    <source>
        <dbReference type="ARBA" id="ARBA00022741"/>
    </source>
</evidence>
<dbReference type="HAMAP" id="MF_00508">
    <property type="entry name" value="Ribosomal_uS10"/>
    <property type="match status" value="1"/>
</dbReference>
<keyword evidence="6" id="KW-0547">Nucleotide-binding</keyword>
<evidence type="ECO:0000259" key="19">
    <source>
        <dbReference type="SMART" id="SM00382"/>
    </source>
</evidence>
<keyword evidence="23" id="KW-1185">Reference proteome</keyword>
<evidence type="ECO:0000256" key="2">
    <source>
        <dbReference type="ARBA" id="ARBA00005594"/>
    </source>
</evidence>
<dbReference type="Pfam" id="PF00338">
    <property type="entry name" value="Ribosomal_S10"/>
    <property type="match status" value="1"/>
</dbReference>
<dbReference type="GO" id="GO:0005743">
    <property type="term" value="C:mitochondrial inner membrane"/>
    <property type="evidence" value="ECO:0007669"/>
    <property type="project" value="UniProtKB-SubCell"/>
</dbReference>
<dbReference type="GO" id="GO:0070183">
    <property type="term" value="P:mitochondrial tryptophanyl-tRNA aminoacylation"/>
    <property type="evidence" value="ECO:0007669"/>
    <property type="project" value="TreeGrafter"/>
</dbReference>
<evidence type="ECO:0000256" key="16">
    <source>
        <dbReference type="ARBA" id="ARBA00042916"/>
    </source>
</evidence>
<evidence type="ECO:0000256" key="9">
    <source>
        <dbReference type="ARBA" id="ARBA00022840"/>
    </source>
</evidence>
<dbReference type="NCBIfam" id="TIGR00233">
    <property type="entry name" value="trpS"/>
    <property type="match status" value="1"/>
</dbReference>
<evidence type="ECO:0000256" key="5">
    <source>
        <dbReference type="ARBA" id="ARBA00022598"/>
    </source>
</evidence>
<dbReference type="InterPro" id="IPR003960">
    <property type="entry name" value="ATPase_AAA_CS"/>
</dbReference>
<evidence type="ECO:0000256" key="4">
    <source>
        <dbReference type="ARBA" id="ARBA00013161"/>
    </source>
</evidence>
<dbReference type="InterPro" id="IPR050203">
    <property type="entry name" value="Trp-tRNA_synthetase"/>
</dbReference>
<keyword evidence="5" id="KW-0436">Ligase</keyword>
<dbReference type="PANTHER" id="PTHR43766:SF1">
    <property type="entry name" value="TRYPTOPHAN--TRNA LIGASE, MITOCHONDRIAL"/>
    <property type="match status" value="1"/>
</dbReference>
<dbReference type="FunFam" id="3.30.70.600:FF:000003">
    <property type="entry name" value="30S ribosomal protein S10"/>
    <property type="match status" value="1"/>
</dbReference>
<protein>
    <recommendedName>
        <fullName evidence="15">Small ribosomal subunit protein uS10m</fullName>
        <ecNumber evidence="4">6.1.1.2</ecNumber>
    </recommendedName>
    <alternativeName>
        <fullName evidence="16">37S ribosomal protein S10, mitochondrial</fullName>
    </alternativeName>
    <alternativeName>
        <fullName evidence="17">Mitochondrial ribosomal small subunit protein 10</fullName>
    </alternativeName>
    <alternativeName>
        <fullName evidence="14">Tryptophanyl-tRNA synthetase</fullName>
    </alternativeName>
</protein>
<evidence type="ECO:0000256" key="17">
    <source>
        <dbReference type="ARBA" id="ARBA00078476"/>
    </source>
</evidence>
<dbReference type="Pfam" id="PF00004">
    <property type="entry name" value="AAA"/>
    <property type="match status" value="2"/>
</dbReference>
<evidence type="ECO:0000256" key="14">
    <source>
        <dbReference type="ARBA" id="ARBA00030268"/>
    </source>
</evidence>
<dbReference type="Pfam" id="PF00579">
    <property type="entry name" value="tRNA-synt_1b"/>
    <property type="match status" value="1"/>
</dbReference>
<dbReference type="InterPro" id="IPR027417">
    <property type="entry name" value="P-loop_NTPase"/>
</dbReference>
<feature type="region of interest" description="Disordered" evidence="18">
    <location>
        <begin position="34"/>
        <end position="136"/>
    </location>
</feature>
<comment type="similarity">
    <text evidence="2">Belongs to the class-I aminoacyl-tRNA synthetase family.</text>
</comment>
<keyword evidence="7" id="KW-0496">Mitochondrion</keyword>
<feature type="domain" description="Small ribosomal subunit protein uS10" evidence="21">
    <location>
        <begin position="161"/>
        <end position="258"/>
    </location>
</feature>
<comment type="caution">
    <text evidence="22">The sequence shown here is derived from an EMBL/GenBank/DDBJ whole genome shotgun (WGS) entry which is preliminary data.</text>
</comment>
<dbReference type="SMART" id="SM01024">
    <property type="entry name" value="BCS1_N"/>
    <property type="match status" value="1"/>
</dbReference>
<evidence type="ECO:0000256" key="8">
    <source>
        <dbReference type="ARBA" id="ARBA00022801"/>
    </source>
</evidence>
<keyword evidence="7" id="KW-0999">Mitochondrion inner membrane</keyword>
<feature type="compositionally biased region" description="Basic and acidic residues" evidence="18">
    <location>
        <begin position="75"/>
        <end position="112"/>
    </location>
</feature>
<keyword evidence="8" id="KW-0378">Hydrolase</keyword>
<sequence>MSAPPILRYMRQLTRTRLPPAITHRPLQRAVISPSIQARKNSTRALGDDQTSQVTSSNGPSKDSDDSKMGLINEQTKRLEERSDHDETFESKKILGKPLPDEESLKSEELRDALPSSESEPVQMPRHLSMPEPTARMPRSLSSLYLQPLRRPVQYGLPACDLQLRSFSVRNLEFFADFALRAAYYLGLPAFGPSPLPRKVKRWTVIKSHFIYKKSQENFERVTLRRLIQIKDGHPETVQIWLAFLHKHQMYGVGMKANMWEFSKLNVGENMDQSAKEAEGLLEDKWRHLAQPEDTSLDTVEKVEEFIARERVRVTGNYLGALRQWKYMQDTEDSTTRILFSIVDLHAITRPLPPAKQGETAKSLRRQKRELLACLLAIGLDPDRCALFYQSEVQHHAEMQWILSCTASMGYLSRMTQWKSKIHLNEDGNAAIEGGPVTKGDTMLKHGLFSYPVLQAADVLVHRATHVPVGEDQAQHMEFARECVTNFNHRYGRVLRAPESIIAPIGRVMSLRKPTVKMSKSDPNPGSRILLTDSRDEIRKKIMAARTDSNERVGPRYDPELRPGVANLLALWSQLDEERVRGPDALAEEVAEWSLKRLKAQVADLVEKSLGGVRERYESLVNQKHYLKDVLDKGVSVARSSAASTMQDVRKAVGLISLNALPEDFTSLLYDVAGTKIGIDPTVLLTFVGVAWAASRLWRQLSHAVDGLVRLHLMSYVHINGNDEIFLHLMKWLASQPSMVNSRALAAETTSKTAWDAEEDVGALTTTISADGTGVFLNFSNSEARAPPRFVPALGAHSFWFGGKYFLLQRKRESLYEEGGPGGDVPVFKDRETLRISCFGRSPAPIKQLLRHVKAQYYQDNHAKTVVKRPSSLSLRRYGRNGWQTVANRPVRPMRTVVLDAKQKVQVLTDMNEYLHPATPRWYANRGIPLRRGYLFHGPPGTGKTSLSFALAGVFGLDIYVISLLEPSLTEEDLLALFNTLPRRCIVLLEDIDTAGLSRAKDPSADEEQRDDKADDKKKPGSEGASSKDKDQPGLSSSLTTNREDWKLADLARELKKQGNAPQEKKGISLSGLLNAIDGVASHEGRVLIMTTNKPESLDDALIRPGRVDLQVGFTNATGEQVRELFLRMYEADVYLQQVTRDETTSLAAGLPLALKMGTETASLPNSEGLDAQRSKIGRGRVAGEANEDKDKSSAAKGHSYSGSTTSSSYDHLDEASDATPGTTAEAAPHADAGGAQQKKGAPSETAAAGDDRATNTEDDGADADHDELAVLAEQFAAKIPNGHFTPAEIQGFLLKRKKVPRQALADVDQWVEAMKLLKANRTKVLQVQ</sequence>
<organism evidence="22 23">
    <name type="scientific">Phyllachora maydis</name>
    <dbReference type="NCBI Taxonomy" id="1825666"/>
    <lineage>
        <taxon>Eukaryota</taxon>
        <taxon>Fungi</taxon>
        <taxon>Dikarya</taxon>
        <taxon>Ascomycota</taxon>
        <taxon>Pezizomycotina</taxon>
        <taxon>Sordariomycetes</taxon>
        <taxon>Sordariomycetidae</taxon>
        <taxon>Phyllachorales</taxon>
        <taxon>Phyllachoraceae</taxon>
        <taxon>Phyllachora</taxon>
    </lineage>
</organism>
<comment type="similarity">
    <text evidence="3">Belongs to the universal ribosomal protein uS10 family.</text>
</comment>
<dbReference type="SMART" id="SM01403">
    <property type="entry name" value="Ribosomal_S10"/>
    <property type="match status" value="1"/>
</dbReference>
<reference evidence="22" key="1">
    <citation type="journal article" date="2023" name="Mol. Plant Microbe Interact.">
        <title>Elucidating the Obligate Nature and Biological Capacity of an Invasive Fungal Corn Pathogen.</title>
        <authorList>
            <person name="MacCready J.S."/>
            <person name="Roggenkamp E.M."/>
            <person name="Gdanetz K."/>
            <person name="Chilvers M.I."/>
        </authorList>
    </citation>
    <scope>NUCLEOTIDE SEQUENCE</scope>
    <source>
        <strain evidence="22">PM02</strain>
    </source>
</reference>
<dbReference type="SUPFAM" id="SSF52374">
    <property type="entry name" value="Nucleotidylyl transferase"/>
    <property type="match status" value="1"/>
</dbReference>
<evidence type="ECO:0000256" key="7">
    <source>
        <dbReference type="ARBA" id="ARBA00022792"/>
    </source>
</evidence>
<feature type="compositionally biased region" description="Basic and acidic residues" evidence="18">
    <location>
        <begin position="1010"/>
        <end position="1032"/>
    </location>
</feature>
<dbReference type="Pfam" id="PF08740">
    <property type="entry name" value="BCS1_N"/>
    <property type="match status" value="1"/>
</dbReference>
<dbReference type="SMART" id="SM00382">
    <property type="entry name" value="AAA"/>
    <property type="match status" value="1"/>
</dbReference>
<proteinExistence type="inferred from homology"/>
<dbReference type="GO" id="GO:1990904">
    <property type="term" value="C:ribonucleoprotein complex"/>
    <property type="evidence" value="ECO:0007669"/>
    <property type="project" value="UniProtKB-KW"/>
</dbReference>
<dbReference type="Gene3D" id="3.40.50.620">
    <property type="entry name" value="HUPs"/>
    <property type="match status" value="1"/>
</dbReference>
<evidence type="ECO:0000259" key="20">
    <source>
        <dbReference type="SMART" id="SM01024"/>
    </source>
</evidence>
<evidence type="ECO:0000256" key="11">
    <source>
        <dbReference type="ARBA" id="ARBA00022980"/>
    </source>
</evidence>
<feature type="compositionally biased region" description="Low complexity" evidence="18">
    <location>
        <begin position="1222"/>
        <end position="1241"/>
    </location>
</feature>
<evidence type="ECO:0000256" key="13">
    <source>
        <dbReference type="ARBA" id="ARBA00023274"/>
    </source>
</evidence>
<dbReference type="SUPFAM" id="SSF52540">
    <property type="entry name" value="P-loop containing nucleoside triphosphate hydrolases"/>
    <property type="match status" value="1"/>
</dbReference>
<dbReference type="GO" id="GO:0005759">
    <property type="term" value="C:mitochondrial matrix"/>
    <property type="evidence" value="ECO:0007669"/>
    <property type="project" value="TreeGrafter"/>
</dbReference>
<keyword evidence="12" id="KW-0030">Aminoacyl-tRNA synthetase</keyword>
<dbReference type="InterPro" id="IPR003593">
    <property type="entry name" value="AAA+_ATPase"/>
</dbReference>
<keyword evidence="10" id="KW-0648">Protein biosynthesis</keyword>
<evidence type="ECO:0000256" key="12">
    <source>
        <dbReference type="ARBA" id="ARBA00023146"/>
    </source>
</evidence>
<dbReference type="Gene3D" id="3.30.70.600">
    <property type="entry name" value="Ribosomal protein S10 domain"/>
    <property type="match status" value="1"/>
</dbReference>
<evidence type="ECO:0000256" key="18">
    <source>
        <dbReference type="SAM" id="MobiDB-lite"/>
    </source>
</evidence>
<dbReference type="EMBL" id="JAQQPM010000006">
    <property type="protein sequence ID" value="KAK2072188.1"/>
    <property type="molecule type" value="Genomic_DNA"/>
</dbReference>
<dbReference type="GO" id="GO:0005524">
    <property type="term" value="F:ATP binding"/>
    <property type="evidence" value="ECO:0007669"/>
    <property type="project" value="UniProtKB-KW"/>
</dbReference>
<dbReference type="GO" id="GO:0004830">
    <property type="term" value="F:tryptophan-tRNA ligase activity"/>
    <property type="evidence" value="ECO:0007669"/>
    <property type="project" value="UniProtKB-EC"/>
</dbReference>
<dbReference type="InterPro" id="IPR014729">
    <property type="entry name" value="Rossmann-like_a/b/a_fold"/>
</dbReference>
<dbReference type="GO" id="GO:0016887">
    <property type="term" value="F:ATP hydrolysis activity"/>
    <property type="evidence" value="ECO:0007669"/>
    <property type="project" value="InterPro"/>
</dbReference>
<feature type="region of interest" description="Disordered" evidence="18">
    <location>
        <begin position="1162"/>
        <end position="1262"/>
    </location>
</feature>
<dbReference type="PROSITE" id="PS00674">
    <property type="entry name" value="AAA"/>
    <property type="match status" value="1"/>
</dbReference>
<dbReference type="InterPro" id="IPR027486">
    <property type="entry name" value="Ribosomal_uS10_dom"/>
</dbReference>
<keyword evidence="13" id="KW-0687">Ribonucleoprotein</keyword>
<feature type="domain" description="AAA+ ATPase" evidence="19">
    <location>
        <begin position="930"/>
        <end position="1118"/>
    </location>
</feature>
<dbReference type="InterPro" id="IPR057495">
    <property type="entry name" value="AAA_lid_BCS1"/>
</dbReference>
<keyword evidence="9" id="KW-0067">ATP-binding</keyword>
<evidence type="ECO:0000256" key="15">
    <source>
        <dbReference type="ARBA" id="ARBA00035261"/>
    </source>
</evidence>
<dbReference type="CDD" id="cd00806">
    <property type="entry name" value="TrpRS_core"/>
    <property type="match status" value="1"/>
</dbReference>
<evidence type="ECO:0000259" key="21">
    <source>
        <dbReference type="SMART" id="SM01403"/>
    </source>
</evidence>
<dbReference type="GO" id="GO:0005840">
    <property type="term" value="C:ribosome"/>
    <property type="evidence" value="ECO:0007669"/>
    <property type="project" value="UniProtKB-KW"/>
</dbReference>
<dbReference type="PANTHER" id="PTHR43766">
    <property type="entry name" value="TRYPTOPHAN--TRNA LIGASE, MITOCHONDRIAL"/>
    <property type="match status" value="1"/>
</dbReference>
<dbReference type="Gene3D" id="3.40.50.300">
    <property type="entry name" value="P-loop containing nucleotide triphosphate hydrolases"/>
    <property type="match status" value="1"/>
</dbReference>
<dbReference type="FunFam" id="1.10.240.10:FF:000002">
    <property type="entry name" value="Tryptophan--tRNA ligase"/>
    <property type="match status" value="1"/>
</dbReference>
<evidence type="ECO:0000313" key="22">
    <source>
        <dbReference type="EMBL" id="KAK2072188.1"/>
    </source>
</evidence>
<dbReference type="GO" id="GO:0003735">
    <property type="term" value="F:structural constituent of ribosome"/>
    <property type="evidence" value="ECO:0007669"/>
    <property type="project" value="InterPro"/>
</dbReference>
<keyword evidence="7" id="KW-0472">Membrane</keyword>